<evidence type="ECO:0000313" key="3">
    <source>
        <dbReference type="EMBL" id="CAB4875541.1"/>
    </source>
</evidence>
<dbReference type="NCBIfam" id="TIGR01981">
    <property type="entry name" value="sufD"/>
    <property type="match status" value="1"/>
</dbReference>
<dbReference type="InterPro" id="IPR000825">
    <property type="entry name" value="SUF_FeS_clus_asmbl_SufBD_core"/>
</dbReference>
<dbReference type="AlphaFoldDB" id="A0A6J7DY92"/>
<name>A0A6J7DY92_9ZZZZ</name>
<dbReference type="InterPro" id="IPR055346">
    <property type="entry name" value="Fe-S_cluster_assembly_SufBD"/>
</dbReference>
<gene>
    <name evidence="3" type="ORF">UFOPK3401_01056</name>
</gene>
<feature type="region of interest" description="Disordered" evidence="1">
    <location>
        <begin position="1"/>
        <end position="26"/>
    </location>
</feature>
<dbReference type="PANTHER" id="PTHR43575">
    <property type="entry name" value="PROTEIN ABCI7, CHLOROPLASTIC"/>
    <property type="match status" value="1"/>
</dbReference>
<evidence type="ECO:0000256" key="1">
    <source>
        <dbReference type="SAM" id="MobiDB-lite"/>
    </source>
</evidence>
<proteinExistence type="predicted"/>
<accession>A0A6J7DY92</accession>
<dbReference type="SUPFAM" id="SSF101960">
    <property type="entry name" value="Stabilizer of iron transporter SufD"/>
    <property type="match status" value="1"/>
</dbReference>
<sequence>MTQTTHEHVSSLIGSYDPDDFPVPSGREEQWRFTPLKQLRGLVDGSAAASNTMTIAVDAPAGVRTEQVRSSDERARILPGPTDRAAALAASRTSNVTVVTIEQDVVLTEPVWIRCTGANSVSATFQHIVIDVKPLAQAVIVIDRSGSVCLSDLVDVRVADGAQVTVVSLQDWASDSVHLGQQRHLIGRDASCTSVVITLGGQVVRLVPTVVYDAPGGSAHMFGLFFAREGQFFEHRLFVDHAVPNCTSRVTYKGALQGTENHPSHTVWIGDVLIRSQAVGTDTYEINRNLVLTDHARADSVPNLEIETGEVAGAGHASATGRFDDEQLFYLQARGITAEEARRLVVRGFFHEILQQIGIEQLQARLVARVEGELEGHGV</sequence>
<protein>
    <submittedName>
        <fullName evidence="3">Unannotated protein</fullName>
    </submittedName>
</protein>
<evidence type="ECO:0000259" key="2">
    <source>
        <dbReference type="Pfam" id="PF01458"/>
    </source>
</evidence>
<dbReference type="GO" id="GO:0016226">
    <property type="term" value="P:iron-sulfur cluster assembly"/>
    <property type="evidence" value="ECO:0007669"/>
    <property type="project" value="InterPro"/>
</dbReference>
<organism evidence="3">
    <name type="scientific">freshwater metagenome</name>
    <dbReference type="NCBI Taxonomy" id="449393"/>
    <lineage>
        <taxon>unclassified sequences</taxon>
        <taxon>metagenomes</taxon>
        <taxon>ecological metagenomes</taxon>
    </lineage>
</organism>
<dbReference type="InterPro" id="IPR037284">
    <property type="entry name" value="SUF_FeS_clus_asmbl_SufBD_sf"/>
</dbReference>
<dbReference type="EMBL" id="CAFBLM010000048">
    <property type="protein sequence ID" value="CAB4875541.1"/>
    <property type="molecule type" value="Genomic_DNA"/>
</dbReference>
<reference evidence="3" key="1">
    <citation type="submission" date="2020-05" db="EMBL/GenBank/DDBJ databases">
        <authorList>
            <person name="Chiriac C."/>
            <person name="Salcher M."/>
            <person name="Ghai R."/>
            <person name="Kavagutti S V."/>
        </authorList>
    </citation>
    <scope>NUCLEOTIDE SEQUENCE</scope>
</reference>
<dbReference type="Pfam" id="PF01458">
    <property type="entry name" value="SUFBD_core"/>
    <property type="match status" value="1"/>
</dbReference>
<feature type="domain" description="SUF system FeS cluster assembly SufBD core" evidence="2">
    <location>
        <begin position="119"/>
        <end position="349"/>
    </location>
</feature>
<dbReference type="InterPro" id="IPR011542">
    <property type="entry name" value="SUF_FeS_clus_asmbl_SufD"/>
</dbReference>
<dbReference type="PANTHER" id="PTHR43575:SF1">
    <property type="entry name" value="PROTEIN ABCI7, CHLOROPLASTIC"/>
    <property type="match status" value="1"/>
</dbReference>